<name>A0A3B0V2G3_9ZZZZ</name>
<feature type="transmembrane region" description="Helical" evidence="1">
    <location>
        <begin position="6"/>
        <end position="24"/>
    </location>
</feature>
<sequence>MLVIDLKLALFLFLLLLAGAFWLVW</sequence>
<reference evidence="2" key="1">
    <citation type="submission" date="2018-06" db="EMBL/GenBank/DDBJ databases">
        <authorList>
            <person name="Zhirakovskaya E."/>
        </authorList>
    </citation>
    <scope>NUCLEOTIDE SEQUENCE</scope>
</reference>
<protein>
    <submittedName>
        <fullName evidence="2">Uncharacterized protein</fullName>
    </submittedName>
</protein>
<keyword evidence="1" id="KW-0812">Transmembrane</keyword>
<keyword evidence="1" id="KW-0472">Membrane</keyword>
<evidence type="ECO:0000256" key="1">
    <source>
        <dbReference type="SAM" id="Phobius"/>
    </source>
</evidence>
<accession>A0A3B0V2G3</accession>
<feature type="non-terminal residue" evidence="2">
    <location>
        <position position="25"/>
    </location>
</feature>
<dbReference type="EMBL" id="UOEU01000147">
    <property type="protein sequence ID" value="VAW31059.1"/>
    <property type="molecule type" value="Genomic_DNA"/>
</dbReference>
<evidence type="ECO:0000313" key="2">
    <source>
        <dbReference type="EMBL" id="VAW31059.1"/>
    </source>
</evidence>
<keyword evidence="1" id="KW-1133">Transmembrane helix</keyword>
<gene>
    <name evidence="2" type="ORF">MNBD_CHLOROFLEXI01-3571</name>
</gene>
<dbReference type="AlphaFoldDB" id="A0A3B0V2G3"/>
<proteinExistence type="predicted"/>
<organism evidence="2">
    <name type="scientific">hydrothermal vent metagenome</name>
    <dbReference type="NCBI Taxonomy" id="652676"/>
    <lineage>
        <taxon>unclassified sequences</taxon>
        <taxon>metagenomes</taxon>
        <taxon>ecological metagenomes</taxon>
    </lineage>
</organism>